<evidence type="ECO:0000313" key="1">
    <source>
        <dbReference type="EMBL" id="CAG90719.1"/>
    </source>
</evidence>
<dbReference type="AlphaFoldDB" id="Q6BHU8"/>
<accession>Q6BHU8</accession>
<proteinExistence type="predicted"/>
<protein>
    <submittedName>
        <fullName evidence="1">DEHA2G15664p</fullName>
    </submittedName>
</protein>
<dbReference type="Proteomes" id="UP000000599">
    <property type="component" value="Chromosome G"/>
</dbReference>
<organism evidence="1 2">
    <name type="scientific">Debaryomyces hansenii (strain ATCC 36239 / CBS 767 / BCRC 21394 / JCM 1990 / NBRC 0083 / IGC 2968)</name>
    <name type="common">Yeast</name>
    <name type="synonym">Torulaspora hansenii</name>
    <dbReference type="NCBI Taxonomy" id="284592"/>
    <lineage>
        <taxon>Eukaryota</taxon>
        <taxon>Fungi</taxon>
        <taxon>Dikarya</taxon>
        <taxon>Ascomycota</taxon>
        <taxon>Saccharomycotina</taxon>
        <taxon>Pichiomycetes</taxon>
        <taxon>Debaryomycetaceae</taxon>
        <taxon>Debaryomyces</taxon>
    </lineage>
</organism>
<gene>
    <name evidence="1" type="ordered locus">DEHA2G15664g</name>
</gene>
<dbReference type="RefSeq" id="XP_462223.1">
    <property type="nucleotide sequence ID" value="XM_462223.1"/>
</dbReference>
<name>Q6BHU8_DEBHA</name>
<reference evidence="1 2" key="1">
    <citation type="journal article" date="2004" name="Nature">
        <title>Genome evolution in yeasts.</title>
        <authorList>
            <consortium name="Genolevures"/>
            <person name="Dujon B."/>
            <person name="Sherman D."/>
            <person name="Fischer G."/>
            <person name="Durrens P."/>
            <person name="Casaregola S."/>
            <person name="Lafontaine I."/>
            <person name="de Montigny J."/>
            <person name="Marck C."/>
            <person name="Neuveglise C."/>
            <person name="Talla E."/>
            <person name="Goffard N."/>
            <person name="Frangeul L."/>
            <person name="Aigle M."/>
            <person name="Anthouard V."/>
            <person name="Babour A."/>
            <person name="Barbe V."/>
            <person name="Barnay S."/>
            <person name="Blanchin S."/>
            <person name="Beckerich J.M."/>
            <person name="Beyne E."/>
            <person name="Bleykasten C."/>
            <person name="Boisrame A."/>
            <person name="Boyer J."/>
            <person name="Cattolico L."/>
            <person name="Confanioleri F."/>
            <person name="de Daruvar A."/>
            <person name="Despons L."/>
            <person name="Fabre E."/>
            <person name="Fairhead C."/>
            <person name="Ferry-Dumazet H."/>
            <person name="Groppi A."/>
            <person name="Hantraye F."/>
            <person name="Hennequin C."/>
            <person name="Jauniaux N."/>
            <person name="Joyet P."/>
            <person name="Kachouri R."/>
            <person name="Kerrest A."/>
            <person name="Koszul R."/>
            <person name="Lemaire M."/>
            <person name="Lesur I."/>
            <person name="Ma L."/>
            <person name="Muller H."/>
            <person name="Nicaud J.M."/>
            <person name="Nikolski M."/>
            <person name="Oztas S."/>
            <person name="Ozier-Kalogeropoulos O."/>
            <person name="Pellenz S."/>
            <person name="Potier S."/>
            <person name="Richard G.F."/>
            <person name="Straub M.L."/>
            <person name="Suleau A."/>
            <person name="Swennene D."/>
            <person name="Tekaia F."/>
            <person name="Wesolowski-Louvel M."/>
            <person name="Westhof E."/>
            <person name="Wirth B."/>
            <person name="Zeniou-Meyer M."/>
            <person name="Zivanovic I."/>
            <person name="Bolotin-Fukuhara M."/>
            <person name="Thierry A."/>
            <person name="Bouchier C."/>
            <person name="Caudron B."/>
            <person name="Scarpelli C."/>
            <person name="Gaillardin C."/>
            <person name="Weissenbach J."/>
            <person name="Wincker P."/>
            <person name="Souciet J.L."/>
        </authorList>
    </citation>
    <scope>NUCLEOTIDE SEQUENCE [LARGE SCALE GENOMIC DNA]</scope>
    <source>
        <strain evidence="2">ATCC 36239 / CBS 767 / BCRC 21394 / JCM 1990 / NBRC 0083 / IGC 2968</strain>
    </source>
</reference>
<dbReference type="VEuPathDB" id="FungiDB:DEHA2G15664g"/>
<dbReference type="HOGENOM" id="CLU_2170988_0_0_1"/>
<dbReference type="GeneID" id="2905147"/>
<keyword evidence="2" id="KW-1185">Reference proteome</keyword>
<dbReference type="KEGG" id="dha:DEHA2G15664g"/>
<dbReference type="InParanoid" id="Q6BHU8"/>
<sequence length="110" mass="12754">MRLWPVSHYRKSTFGYCTRVTSGHRSFSVLLDVLEESLNTKKRLEYMNVDIHAKSIWLSFTNHSVLLISRTFLNPPNEAYNSPAPFNSKNYNSPFLELFAMPITLEPTIN</sequence>
<dbReference type="EMBL" id="CR382139">
    <property type="protein sequence ID" value="CAG90719.1"/>
    <property type="molecule type" value="Genomic_DNA"/>
</dbReference>
<evidence type="ECO:0000313" key="2">
    <source>
        <dbReference type="Proteomes" id="UP000000599"/>
    </source>
</evidence>